<dbReference type="EMBL" id="CP032514">
    <property type="protein sequence ID" value="AYD90760.1"/>
    <property type="molecule type" value="Genomic_DNA"/>
</dbReference>
<dbReference type="PANTHER" id="PTHR34294">
    <property type="entry name" value="TRANSCRIPTIONAL REGULATOR-RELATED"/>
    <property type="match status" value="1"/>
</dbReference>
<name>A0ABM6Z5X0_9ACTO</name>
<dbReference type="Pfam" id="PF04198">
    <property type="entry name" value="Sugar-bind"/>
    <property type="match status" value="1"/>
</dbReference>
<proteinExistence type="inferred from homology"/>
<keyword evidence="2" id="KW-0805">Transcription regulation</keyword>
<accession>A0ABM6Z5X0</accession>
<dbReference type="InterPro" id="IPR051054">
    <property type="entry name" value="SorC_transcr_regulators"/>
</dbReference>
<dbReference type="SUPFAM" id="SSF100950">
    <property type="entry name" value="NagB/RpiA/CoA transferase-like"/>
    <property type="match status" value="1"/>
</dbReference>
<evidence type="ECO:0000313" key="7">
    <source>
        <dbReference type="Proteomes" id="UP000273001"/>
    </source>
</evidence>
<evidence type="ECO:0000256" key="1">
    <source>
        <dbReference type="ARBA" id="ARBA00010466"/>
    </source>
</evidence>
<sequence length="323" mass="34088">MARIARMYHELGMKQTQIATELHVSQPRVSRLLKRAGEEGIVRTVVALPTGTYTELEEALEERYGLSECVVVDADDSDQGVTSALATAGAAYLETTLTGGDTIGLSSWSATWLAAVQQLAPFRLPVADRVIQLFGGVGHPQVQVKATRLIDQLARATGAQAVFFPSPAVLGTPEAAAQLRQDVSVRSVLDQLREVTVSLVGIGSLEPSPLLRESGNMTSEEDDAQLRAAGAVGDVCLRFFDAQGRPVASDYDERLVGADAEQLRAVPRRVAAAGGQRKHAAVRGALLGGWVDVLITDVDTARALLAQERPLSGKDVSGAGGAA</sequence>
<evidence type="ECO:0000313" key="6">
    <source>
        <dbReference type="EMBL" id="AYD90760.1"/>
    </source>
</evidence>
<dbReference type="Proteomes" id="UP000273001">
    <property type="component" value="Chromosome"/>
</dbReference>
<protein>
    <submittedName>
        <fullName evidence="6">Sugar-binding transcriptional regulator</fullName>
    </submittedName>
</protein>
<reference evidence="6 7" key="1">
    <citation type="submission" date="2018-09" db="EMBL/GenBank/DDBJ databases">
        <authorList>
            <person name="Li J."/>
        </authorList>
    </citation>
    <scope>NUCLEOTIDE SEQUENCE [LARGE SCALE GENOMIC DNA]</scope>
    <source>
        <strain evidence="6 7">2129</strain>
    </source>
</reference>
<dbReference type="Gene3D" id="1.10.10.60">
    <property type="entry name" value="Homeodomain-like"/>
    <property type="match status" value="1"/>
</dbReference>
<gene>
    <name evidence="6" type="ORF">D5R93_03000</name>
</gene>
<dbReference type="InterPro" id="IPR007324">
    <property type="entry name" value="Sugar-bd_dom_put"/>
</dbReference>
<evidence type="ECO:0000256" key="2">
    <source>
        <dbReference type="ARBA" id="ARBA00023015"/>
    </source>
</evidence>
<dbReference type="Pfam" id="PF13384">
    <property type="entry name" value="HTH_23"/>
    <property type="match status" value="1"/>
</dbReference>
<keyword evidence="4" id="KW-0804">Transcription</keyword>
<dbReference type="PANTHER" id="PTHR34294:SF1">
    <property type="entry name" value="TRANSCRIPTIONAL REGULATOR LSRR"/>
    <property type="match status" value="1"/>
</dbReference>
<evidence type="ECO:0000256" key="4">
    <source>
        <dbReference type="ARBA" id="ARBA00023163"/>
    </source>
</evidence>
<comment type="similarity">
    <text evidence="1">Belongs to the SorC transcriptional regulatory family.</text>
</comment>
<evidence type="ECO:0000256" key="3">
    <source>
        <dbReference type="ARBA" id="ARBA00023125"/>
    </source>
</evidence>
<keyword evidence="3" id="KW-0238">DNA-binding</keyword>
<dbReference type="Gene3D" id="3.40.50.1360">
    <property type="match status" value="1"/>
</dbReference>
<dbReference type="SUPFAM" id="SSF46689">
    <property type="entry name" value="Homeodomain-like"/>
    <property type="match status" value="1"/>
</dbReference>
<organism evidence="6 7">
    <name type="scientific">Actinomyces lilanjuaniae</name>
    <dbReference type="NCBI Taxonomy" id="2321394"/>
    <lineage>
        <taxon>Bacteria</taxon>
        <taxon>Bacillati</taxon>
        <taxon>Actinomycetota</taxon>
        <taxon>Actinomycetes</taxon>
        <taxon>Actinomycetales</taxon>
        <taxon>Actinomycetaceae</taxon>
        <taxon>Actinomyces</taxon>
    </lineage>
</organism>
<evidence type="ECO:0000259" key="5">
    <source>
        <dbReference type="Pfam" id="PF04198"/>
    </source>
</evidence>
<feature type="domain" description="Sugar-binding" evidence="5">
    <location>
        <begin position="54"/>
        <end position="306"/>
    </location>
</feature>
<dbReference type="InterPro" id="IPR009057">
    <property type="entry name" value="Homeodomain-like_sf"/>
</dbReference>
<keyword evidence="7" id="KW-1185">Reference proteome</keyword>
<dbReference type="InterPro" id="IPR037171">
    <property type="entry name" value="NagB/RpiA_transferase-like"/>
</dbReference>